<feature type="region of interest" description="Disordered" evidence="1">
    <location>
        <begin position="305"/>
        <end position="324"/>
    </location>
</feature>
<dbReference type="RefSeq" id="WP_115732688.1">
    <property type="nucleotide sequence ID" value="NZ_BAAAVY010000037.1"/>
</dbReference>
<protein>
    <submittedName>
        <fullName evidence="2">D-proline reductase subunit gamma</fullName>
        <ecNumber evidence="2">1.21.4.1</ecNumber>
    </submittedName>
</protein>
<dbReference type="AlphaFoldDB" id="A0A380WQW0"/>
<name>A0A380WQW0_AMIAI</name>
<dbReference type="EC" id="1.21.4.1" evidence="2"/>
<reference evidence="2 3" key="1">
    <citation type="submission" date="2018-06" db="EMBL/GenBank/DDBJ databases">
        <authorList>
            <consortium name="Pathogen Informatics"/>
            <person name="Doyle S."/>
        </authorList>
    </citation>
    <scope>NUCLEOTIDE SEQUENCE [LARGE SCALE GENOMIC DNA]</scope>
    <source>
        <strain evidence="2 3">NCTC10684</strain>
    </source>
</reference>
<dbReference type="EMBL" id="UFSM01000001">
    <property type="protein sequence ID" value="SUU90732.1"/>
    <property type="molecule type" value="Genomic_DNA"/>
</dbReference>
<proteinExistence type="predicted"/>
<evidence type="ECO:0000313" key="2">
    <source>
        <dbReference type="EMBL" id="SUU90732.1"/>
    </source>
</evidence>
<keyword evidence="2" id="KW-0560">Oxidoreductase</keyword>
<gene>
    <name evidence="2" type="primary">prdB</name>
    <name evidence="2" type="ORF">NCTC10684_03990</name>
</gene>
<evidence type="ECO:0000313" key="3">
    <source>
        <dbReference type="Proteomes" id="UP000254701"/>
    </source>
</evidence>
<dbReference type="GO" id="GO:0050002">
    <property type="term" value="F:D-proline reductase activity"/>
    <property type="evidence" value="ECO:0007669"/>
    <property type="project" value="UniProtKB-EC"/>
</dbReference>
<sequence length="324" mass="35355">MTSAHDDRFGFASADDAPIPYMQRIRDYYLALGYGEPYRWAHYAAVPFQPLQKPLKHCRVTIVTTAAPYQPGKGDQGPGAAYNAAAKFYTVYSGDSSQDHDLRISHVAIDRKHTTAEDSGTYFPLPEMRRAAERGRTGPVAPRFHGLPTNRSHRTTLEVDCAEIVTRCRSDAVDAAILVANCPVCHQSVSLAARALESNGIATVVMGCAKDIVEFVGVPRFVFSDFPLGNAAGRPNDPASQAATLQLALDVLERAPAARTTVQSPLVWGASPDWKLDYQNVDRISAEEIARRRAEFDKAKALARTLRENAKPDPSAVPTHDPLA</sequence>
<dbReference type="Proteomes" id="UP000254701">
    <property type="component" value="Unassembled WGS sequence"/>
</dbReference>
<dbReference type="OrthoDB" id="9126078at2"/>
<evidence type="ECO:0000256" key="1">
    <source>
        <dbReference type="SAM" id="MobiDB-lite"/>
    </source>
</evidence>
<organism evidence="2 3">
    <name type="scientific">Aminobacter aminovorans</name>
    <name type="common">Chelatobacter heintzii</name>
    <dbReference type="NCBI Taxonomy" id="83263"/>
    <lineage>
        <taxon>Bacteria</taxon>
        <taxon>Pseudomonadati</taxon>
        <taxon>Pseudomonadota</taxon>
        <taxon>Alphaproteobacteria</taxon>
        <taxon>Hyphomicrobiales</taxon>
        <taxon>Phyllobacteriaceae</taxon>
        <taxon>Aminobacter</taxon>
    </lineage>
</organism>
<accession>A0A380WQW0</accession>